<feature type="transmembrane region" description="Helical" evidence="1">
    <location>
        <begin position="100"/>
        <end position="123"/>
    </location>
</feature>
<gene>
    <name evidence="2" type="ORF">TSPGSL018_15576</name>
</gene>
<dbReference type="PANTHER" id="PTHR32251">
    <property type="entry name" value="3-OXO-5-ALPHA-STEROID 4-DEHYDROGENASE"/>
    <property type="match status" value="1"/>
</dbReference>
<proteinExistence type="predicted"/>
<dbReference type="Pfam" id="PF06966">
    <property type="entry name" value="DUF1295"/>
    <property type="match status" value="1"/>
</dbReference>
<feature type="transmembrane region" description="Helical" evidence="1">
    <location>
        <begin position="6"/>
        <end position="25"/>
    </location>
</feature>
<sequence length="261" mass="28806">MTQGGLLGPFVLDMAIQLVGFLAASAFKTEKFYDLFGSLSFLTLVWRSLLVGGAALPRHILLTAMVTLWAVRLGTFLVVRVVRTGGDRRFDEALQKPATFFAYWMIQGVWVFVTLLPSMLAMAAPQRSAWLWTDAAGLALWAVGLLTEAVADAQKFAFKMDPKNEGRFITTGLWSLSRHPNYFGEILVWWGTFTVCSSALPAGTAAAASLSPLFVMFLLLRVSGVPILERSADKRWGSEAAYQEYKRRTNCVVPLPGVNFL</sequence>
<name>A0A061S5I4_9CHLO</name>
<feature type="transmembrane region" description="Helical" evidence="1">
    <location>
        <begin position="32"/>
        <end position="54"/>
    </location>
</feature>
<keyword evidence="1" id="KW-1133">Transmembrane helix</keyword>
<dbReference type="PROSITE" id="PS50244">
    <property type="entry name" value="S5A_REDUCTASE"/>
    <property type="match status" value="1"/>
</dbReference>
<dbReference type="GO" id="GO:0016020">
    <property type="term" value="C:membrane"/>
    <property type="evidence" value="ECO:0007669"/>
    <property type="project" value="TreeGrafter"/>
</dbReference>
<accession>A0A061S5I4</accession>
<dbReference type="Gene3D" id="1.20.120.1630">
    <property type="match status" value="1"/>
</dbReference>
<feature type="transmembrane region" description="Helical" evidence="1">
    <location>
        <begin position="182"/>
        <end position="200"/>
    </location>
</feature>
<protein>
    <submittedName>
        <fullName evidence="2">Uncharacterized protein</fullName>
    </submittedName>
</protein>
<dbReference type="InterPro" id="IPR010721">
    <property type="entry name" value="UstE-like"/>
</dbReference>
<feature type="transmembrane region" description="Helical" evidence="1">
    <location>
        <begin position="60"/>
        <end position="79"/>
    </location>
</feature>
<evidence type="ECO:0000313" key="2">
    <source>
        <dbReference type="EMBL" id="JAC78269.1"/>
    </source>
</evidence>
<organism evidence="2">
    <name type="scientific">Tetraselmis sp. GSL018</name>
    <dbReference type="NCBI Taxonomy" id="582737"/>
    <lineage>
        <taxon>Eukaryota</taxon>
        <taxon>Viridiplantae</taxon>
        <taxon>Chlorophyta</taxon>
        <taxon>core chlorophytes</taxon>
        <taxon>Chlorodendrophyceae</taxon>
        <taxon>Chlorodendrales</taxon>
        <taxon>Chlorodendraceae</taxon>
        <taxon>Tetraselmis</taxon>
    </lineage>
</organism>
<keyword evidence="1" id="KW-0812">Transmembrane</keyword>
<reference evidence="2" key="1">
    <citation type="submission" date="2014-05" db="EMBL/GenBank/DDBJ databases">
        <title>The transcriptome of the halophilic microalga Tetraselmis sp. GSL018 isolated from the Great Salt Lake, Utah.</title>
        <authorList>
            <person name="Jinkerson R.E."/>
            <person name="D'Adamo S."/>
            <person name="Posewitz M.C."/>
        </authorList>
    </citation>
    <scope>NUCLEOTIDE SEQUENCE</scope>
    <source>
        <strain evidence="2">GSL018</strain>
    </source>
</reference>
<dbReference type="EMBL" id="GBEZ01007177">
    <property type="protein sequence ID" value="JAC78269.1"/>
    <property type="molecule type" value="Transcribed_RNA"/>
</dbReference>
<dbReference type="AlphaFoldDB" id="A0A061S5I4"/>
<dbReference type="PANTHER" id="PTHR32251:SF17">
    <property type="entry name" value="STEROID 5-ALPHA REDUCTASE C-TERMINAL DOMAIN-CONTAINING PROTEIN"/>
    <property type="match status" value="1"/>
</dbReference>
<feature type="transmembrane region" description="Helical" evidence="1">
    <location>
        <begin position="129"/>
        <end position="151"/>
    </location>
</feature>
<evidence type="ECO:0000256" key="1">
    <source>
        <dbReference type="SAM" id="Phobius"/>
    </source>
</evidence>
<keyword evidence="1" id="KW-0472">Membrane</keyword>